<name>A0ABX7SG86_9CAUL</name>
<gene>
    <name evidence="1" type="ORF">IFE19_10500</name>
</gene>
<accession>A0ABX7SG86</accession>
<evidence type="ECO:0000313" key="1">
    <source>
        <dbReference type="EMBL" id="QTC86584.1"/>
    </source>
</evidence>
<reference evidence="1 2" key="1">
    <citation type="submission" date="2020-09" db="EMBL/GenBank/DDBJ databases">
        <title>Brevundimonas sp. LVF1 isolated from an oligotrophic pond in Goettingen, Germany.</title>
        <authorList>
            <person name="Friedrich I."/>
            <person name="Klassen A."/>
            <person name="Neubauer H."/>
            <person name="Schneider D."/>
            <person name="Hertel R."/>
            <person name="Daniel R."/>
        </authorList>
    </citation>
    <scope>NUCLEOTIDE SEQUENCE [LARGE SCALE GENOMIC DNA]</scope>
    <source>
        <strain evidence="1 2">LVF1</strain>
    </source>
</reference>
<protein>
    <submittedName>
        <fullName evidence="1">Uncharacterized protein</fullName>
    </submittedName>
</protein>
<dbReference type="Proteomes" id="UP000663942">
    <property type="component" value="Chromosome"/>
</dbReference>
<proteinExistence type="predicted"/>
<dbReference type="EMBL" id="CP062006">
    <property type="protein sequence ID" value="QTC86584.1"/>
    <property type="molecule type" value="Genomic_DNA"/>
</dbReference>
<organism evidence="1 2">
    <name type="scientific">Brevundimonas pondensis</name>
    <dbReference type="NCBI Taxonomy" id="2774189"/>
    <lineage>
        <taxon>Bacteria</taxon>
        <taxon>Pseudomonadati</taxon>
        <taxon>Pseudomonadota</taxon>
        <taxon>Alphaproteobacteria</taxon>
        <taxon>Caulobacterales</taxon>
        <taxon>Caulobacteraceae</taxon>
        <taxon>Brevundimonas</taxon>
    </lineage>
</organism>
<sequence length="135" mass="14275">MLLSLVIVGMLTATPQDLPRFTMTAQPGDALKAELFRLAPGDPDAQVRDLLGGGEAGAFTLKKSGALKMTYRRATGPGAGLVIYAGANSEYRPDAACLLTRTVDGDLDNSRRATDWCLSFILKTAPTLNIPPAPL</sequence>
<evidence type="ECO:0000313" key="2">
    <source>
        <dbReference type="Proteomes" id="UP000663942"/>
    </source>
</evidence>
<keyword evidence="2" id="KW-1185">Reference proteome</keyword>